<dbReference type="EMBL" id="CP002198">
    <property type="protein sequence ID" value="ADN16634.1"/>
    <property type="molecule type" value="Genomic_DNA"/>
</dbReference>
<dbReference type="SMART" id="SM00382">
    <property type="entry name" value="AAA"/>
    <property type="match status" value="1"/>
</dbReference>
<proteinExistence type="predicted"/>
<dbReference type="InterPro" id="IPR003593">
    <property type="entry name" value="AAA+_ATPase"/>
</dbReference>
<sequence>MAENLKYTGTKKHSVEERYPKEGEIIYPYFPDDDLIKAVNYAMFLKRPLLLEGEPGGGKTQLARAVAYELKLDYKAYSVKSTSKAIDLLYTFDTIGRLRDAQLAATGQISEITPETIKQIETYRKYGVLGEAFTCGKPMVILIDEIDKADVDFPNDLLDVLDDTKKFYIPETKEEVSVSEGSNPIIFITSNSQKKLSDAFLRRCLYYSVKCPSSDRLKEIVIARFPQYKKVLKPNLLEKAVNKFLELREKMEADIDERTSTKVISTSEWIDWVHLMCHNPKEFESILDNDKIPCAEALLKSLEERAKFFIINKYLILKPA</sequence>
<dbReference type="SUPFAM" id="SSF52540">
    <property type="entry name" value="P-loop containing nucleoside triphosphate hydrolases"/>
    <property type="match status" value="1"/>
</dbReference>
<dbReference type="GO" id="GO:0005524">
    <property type="term" value="F:ATP binding"/>
    <property type="evidence" value="ECO:0007669"/>
    <property type="project" value="InterPro"/>
</dbReference>
<feature type="domain" description="AAA+ ATPase" evidence="1">
    <location>
        <begin position="45"/>
        <end position="212"/>
    </location>
</feature>
<dbReference type="InterPro" id="IPR011704">
    <property type="entry name" value="ATPase_dyneun-rel_AAA"/>
</dbReference>
<dbReference type="STRING" id="497965.Cyan7822_4730"/>
<gene>
    <name evidence="2" type="ordered locus">Cyan7822_4730</name>
</gene>
<reference evidence="3" key="1">
    <citation type="journal article" date="2011" name="MBio">
        <title>Novel metabolic attributes of the genus Cyanothece, comprising a group of unicellular nitrogen-fixing Cyanobacteria.</title>
        <authorList>
            <person name="Bandyopadhyay A."/>
            <person name="Elvitigala T."/>
            <person name="Welsh E."/>
            <person name="Stockel J."/>
            <person name="Liberton M."/>
            <person name="Min H."/>
            <person name="Sherman L.A."/>
            <person name="Pakrasi H.B."/>
        </authorList>
    </citation>
    <scope>NUCLEOTIDE SEQUENCE [LARGE SCALE GENOMIC DNA]</scope>
    <source>
        <strain evidence="3">PCC 7822</strain>
    </source>
</reference>
<evidence type="ECO:0000313" key="2">
    <source>
        <dbReference type="EMBL" id="ADN16634.1"/>
    </source>
</evidence>
<dbReference type="OrthoDB" id="9783370at2"/>
<name>E0UFE0_GLOV7</name>
<dbReference type="Proteomes" id="UP000008206">
    <property type="component" value="Chromosome"/>
</dbReference>
<dbReference type="CDD" id="cd00009">
    <property type="entry name" value="AAA"/>
    <property type="match status" value="1"/>
</dbReference>
<evidence type="ECO:0000259" key="1">
    <source>
        <dbReference type="SMART" id="SM00382"/>
    </source>
</evidence>
<protein>
    <submittedName>
        <fullName evidence="2">ATPase associated with various cellular activities AAA_5</fullName>
    </submittedName>
</protein>
<dbReference type="HOGENOM" id="CLU_051820_2_1_3"/>
<dbReference type="PANTHER" id="PTHR42759">
    <property type="entry name" value="MOXR FAMILY PROTEIN"/>
    <property type="match status" value="1"/>
</dbReference>
<dbReference type="eggNOG" id="COG0714">
    <property type="taxonomic scope" value="Bacteria"/>
</dbReference>
<dbReference type="InterPro" id="IPR050764">
    <property type="entry name" value="CbbQ/NirQ/NorQ/GpvN"/>
</dbReference>
<evidence type="ECO:0000313" key="3">
    <source>
        <dbReference type="Proteomes" id="UP000008206"/>
    </source>
</evidence>
<accession>E0UFE0</accession>
<organism evidence="2 3">
    <name type="scientific">Gloeothece verrucosa (strain PCC 7822)</name>
    <name type="common">Cyanothece sp. (strain PCC 7822)</name>
    <dbReference type="NCBI Taxonomy" id="497965"/>
    <lineage>
        <taxon>Bacteria</taxon>
        <taxon>Bacillati</taxon>
        <taxon>Cyanobacteriota</taxon>
        <taxon>Cyanophyceae</taxon>
        <taxon>Oscillatoriophycideae</taxon>
        <taxon>Chroococcales</taxon>
        <taxon>Aphanothecaceae</taxon>
        <taxon>Gloeothece</taxon>
        <taxon>Gloeothece verrucosa</taxon>
    </lineage>
</organism>
<dbReference type="Pfam" id="PF07728">
    <property type="entry name" value="AAA_5"/>
    <property type="match status" value="1"/>
</dbReference>
<dbReference type="KEGG" id="cyj:Cyan7822_4730"/>
<dbReference type="RefSeq" id="WP_013324674.1">
    <property type="nucleotide sequence ID" value="NC_014501.1"/>
</dbReference>
<dbReference type="Gene3D" id="3.40.50.300">
    <property type="entry name" value="P-loop containing nucleotide triphosphate hydrolases"/>
    <property type="match status" value="1"/>
</dbReference>
<dbReference type="InterPro" id="IPR027417">
    <property type="entry name" value="P-loop_NTPase"/>
</dbReference>
<keyword evidence="3" id="KW-1185">Reference proteome</keyword>
<dbReference type="AlphaFoldDB" id="E0UFE0"/>
<dbReference type="GO" id="GO:0016887">
    <property type="term" value="F:ATP hydrolysis activity"/>
    <property type="evidence" value="ECO:0007669"/>
    <property type="project" value="InterPro"/>
</dbReference>
<dbReference type="PANTHER" id="PTHR42759:SF1">
    <property type="entry name" value="MAGNESIUM-CHELATASE SUBUNIT CHLD"/>
    <property type="match status" value="1"/>
</dbReference>